<protein>
    <submittedName>
        <fullName evidence="2">Uncharacterized protein</fullName>
    </submittedName>
</protein>
<comment type="caution">
    <text evidence="2">The sequence shown here is derived from an EMBL/GenBank/DDBJ whole genome shotgun (WGS) entry which is preliminary data.</text>
</comment>
<sequence length="327" mass="35820">MPISTRETISVGRESASTMAPVKAQAMTAMARHLHSYASLPTTTTNSPSSSSPSSSSSSLPPPPLLDLFDYSWFYSSVLPLPSISIPCLPNLSSSPPPDTDTSTLLAQCMFDSNHSYFALDMLECSHRVFQADSPYPEATCFSPVCNTGLSGNETDRENAYCGYISVTESDDEDSLYTGYPRQGAAEDEEAYHYYTAASDWEADDEDFYNGYPTTTDNEDESKPECETVEESPANQSDSDSELESEEDPMSDIHDVRAFHRDQQYRGVQQPEEHLTSSQFLEAAVTQVSALSTGKDQAHIKASLKLWAHAVASTLPWKAAAQARPLL</sequence>
<feature type="compositionally biased region" description="Low complexity" evidence="1">
    <location>
        <begin position="40"/>
        <end position="59"/>
    </location>
</feature>
<feature type="region of interest" description="Disordered" evidence="1">
    <location>
        <begin position="1"/>
        <end position="20"/>
    </location>
</feature>
<accession>A0A8T2QVK4</accession>
<feature type="compositionally biased region" description="Acidic residues" evidence="1">
    <location>
        <begin position="239"/>
        <end position="249"/>
    </location>
</feature>
<organism evidence="2 3">
    <name type="scientific">Ceratopteris richardii</name>
    <name type="common">Triangle waterfern</name>
    <dbReference type="NCBI Taxonomy" id="49495"/>
    <lineage>
        <taxon>Eukaryota</taxon>
        <taxon>Viridiplantae</taxon>
        <taxon>Streptophyta</taxon>
        <taxon>Embryophyta</taxon>
        <taxon>Tracheophyta</taxon>
        <taxon>Polypodiopsida</taxon>
        <taxon>Polypodiidae</taxon>
        <taxon>Polypodiales</taxon>
        <taxon>Pteridineae</taxon>
        <taxon>Pteridaceae</taxon>
        <taxon>Parkerioideae</taxon>
        <taxon>Ceratopteris</taxon>
    </lineage>
</organism>
<dbReference type="EMBL" id="CM035436">
    <property type="protein sequence ID" value="KAH7288069.1"/>
    <property type="molecule type" value="Genomic_DNA"/>
</dbReference>
<reference evidence="2" key="1">
    <citation type="submission" date="2021-08" db="EMBL/GenBank/DDBJ databases">
        <title>WGS assembly of Ceratopteris richardii.</title>
        <authorList>
            <person name="Marchant D.B."/>
            <person name="Chen G."/>
            <person name="Jenkins J."/>
            <person name="Shu S."/>
            <person name="Leebens-Mack J."/>
            <person name="Grimwood J."/>
            <person name="Schmutz J."/>
            <person name="Soltis P."/>
            <person name="Soltis D."/>
            <person name="Chen Z.-H."/>
        </authorList>
    </citation>
    <scope>NUCLEOTIDE SEQUENCE</scope>
    <source>
        <strain evidence="2">Whitten #5841</strain>
        <tissue evidence="2">Leaf</tissue>
    </source>
</reference>
<name>A0A8T2QVK4_CERRI</name>
<feature type="region of interest" description="Disordered" evidence="1">
    <location>
        <begin position="205"/>
        <end position="249"/>
    </location>
</feature>
<evidence type="ECO:0000313" key="2">
    <source>
        <dbReference type="EMBL" id="KAH7288069.1"/>
    </source>
</evidence>
<proteinExistence type="predicted"/>
<keyword evidence="3" id="KW-1185">Reference proteome</keyword>
<evidence type="ECO:0000313" key="3">
    <source>
        <dbReference type="Proteomes" id="UP000825935"/>
    </source>
</evidence>
<dbReference type="Proteomes" id="UP000825935">
    <property type="component" value="Chromosome 31"/>
</dbReference>
<evidence type="ECO:0000256" key="1">
    <source>
        <dbReference type="SAM" id="MobiDB-lite"/>
    </source>
</evidence>
<feature type="region of interest" description="Disordered" evidence="1">
    <location>
        <begin position="40"/>
        <end position="61"/>
    </location>
</feature>
<dbReference type="OrthoDB" id="10427846at2759"/>
<dbReference type="AlphaFoldDB" id="A0A8T2QVK4"/>
<gene>
    <name evidence="2" type="ORF">KP509_31G010600</name>
</gene>